<feature type="region of interest" description="Disordered" evidence="1">
    <location>
        <begin position="252"/>
        <end position="275"/>
    </location>
</feature>
<keyword evidence="5" id="KW-1185">Reference proteome</keyword>
<dbReference type="PANTHER" id="PTHR40124">
    <property type="match status" value="1"/>
</dbReference>
<dbReference type="Gene3D" id="2.60.120.200">
    <property type="match status" value="1"/>
</dbReference>
<dbReference type="Proteomes" id="UP001342314">
    <property type="component" value="Unassembled WGS sequence"/>
</dbReference>
<dbReference type="InterPro" id="IPR048958">
    <property type="entry name" value="Polysacc_lyase_14"/>
</dbReference>
<accession>A0AAV5GI72</accession>
<evidence type="ECO:0000313" key="5">
    <source>
        <dbReference type="Proteomes" id="UP001342314"/>
    </source>
</evidence>
<keyword evidence="2" id="KW-0732">Signal</keyword>
<evidence type="ECO:0000313" key="4">
    <source>
        <dbReference type="EMBL" id="GJN88777.1"/>
    </source>
</evidence>
<feature type="chain" id="PRO_5043450491" description="Polysaccharide lyase 14 domain-containing protein" evidence="2">
    <location>
        <begin position="23"/>
        <end position="758"/>
    </location>
</feature>
<comment type="caution">
    <text evidence="4">The sequence shown here is derived from an EMBL/GenBank/DDBJ whole genome shotgun (WGS) entry which is preliminary data.</text>
</comment>
<feature type="compositionally biased region" description="Low complexity" evidence="1">
    <location>
        <begin position="258"/>
        <end position="275"/>
    </location>
</feature>
<dbReference type="Pfam" id="PF21294">
    <property type="entry name" value="Polysacc_lyase_14"/>
    <property type="match status" value="1"/>
</dbReference>
<organism evidence="4 5">
    <name type="scientific">Rhodotorula paludigena</name>
    <dbReference type="NCBI Taxonomy" id="86838"/>
    <lineage>
        <taxon>Eukaryota</taxon>
        <taxon>Fungi</taxon>
        <taxon>Dikarya</taxon>
        <taxon>Basidiomycota</taxon>
        <taxon>Pucciniomycotina</taxon>
        <taxon>Microbotryomycetes</taxon>
        <taxon>Sporidiobolales</taxon>
        <taxon>Sporidiobolaceae</taxon>
        <taxon>Rhodotorula</taxon>
    </lineage>
</organism>
<feature type="domain" description="Polysaccharide lyase 14" evidence="3">
    <location>
        <begin position="425"/>
        <end position="604"/>
    </location>
</feature>
<name>A0AAV5GI72_9BASI</name>
<dbReference type="EMBL" id="BQKY01000003">
    <property type="protein sequence ID" value="GJN88777.1"/>
    <property type="molecule type" value="Genomic_DNA"/>
</dbReference>
<protein>
    <recommendedName>
        <fullName evidence="3">Polysaccharide lyase 14 domain-containing protein</fullName>
    </recommendedName>
</protein>
<dbReference type="AlphaFoldDB" id="A0AAV5GI72"/>
<proteinExistence type="predicted"/>
<gene>
    <name evidence="4" type="ORF">Rhopal_001746-T1</name>
</gene>
<reference evidence="4 5" key="1">
    <citation type="submission" date="2021-12" db="EMBL/GenBank/DDBJ databases">
        <title>High titer production of polyol ester of fatty acids by Rhodotorula paludigena BS15 towards product separation-free biomass refinery.</title>
        <authorList>
            <person name="Mano J."/>
            <person name="Ono H."/>
            <person name="Tanaka T."/>
            <person name="Naito K."/>
            <person name="Sushida H."/>
            <person name="Ike M."/>
            <person name="Tokuyasu K."/>
            <person name="Kitaoka M."/>
        </authorList>
    </citation>
    <scope>NUCLEOTIDE SEQUENCE [LARGE SCALE GENOMIC DNA]</scope>
    <source>
        <strain evidence="4 5">BS15</strain>
    </source>
</reference>
<evidence type="ECO:0000259" key="3">
    <source>
        <dbReference type="Pfam" id="PF21294"/>
    </source>
</evidence>
<evidence type="ECO:0000256" key="1">
    <source>
        <dbReference type="SAM" id="MobiDB-lite"/>
    </source>
</evidence>
<evidence type="ECO:0000256" key="2">
    <source>
        <dbReference type="SAM" id="SignalP"/>
    </source>
</evidence>
<sequence>MVALTVLTALIAALAASDSAYARPAVFNAKRAVPDRATPAATLSPPPFPAVPTGASAPTADQLIALAQGSTTYDDFLALLGAHAGLDKRQWGASGDLNALELWEQVLSYRATAAPEPTVGLGPGQLARQSLVSARYASLSRAAMAFSESSVSSSRAAAEATRTTSGAQADPTCALTADCANDVPDFANRLPHGLHAVGLDLRSGILVCTVKHNHNEACDYHHDDEIPDFANRYCDNGSCSWRCRSGYSSTGTGCVAESSSTTTTTQAPTTTTTSAAPTSTTCAVTADCTNSVPDFANRYCDNGVCSFRWFKLRLDGYYHDLGRTCRDPDLRSHRRLHEHGCRSGYTASGSICVGAVGSATRTSSNAASTNTGLSWAEQTTFSTLDEFKSDVITNGRFGWGETQGNVAVVGSGVPAERWTGGTQGDSGSALQVAFPAGSRNPSASPVGGMGFYTSQIDVSQANNVSFSYSVFFEEGFNFVKGGKLPGLYGGRTACSGGSTAETCFSARLMWRTNGMGELYLYAPREKQVDALCTLGPLSYCNSVYGMSIGRGSWTFKTGEWTDIRQDIWLNTPGQPDGGFNIWVNNELVLSSSSVYYRNSETGMIGNGTAGNDTMILIDYDSIPDSITIPNGGFKTYPNTSAPVESGVFQPSYVTKVVRPTATASYADDATSLPYDWEVRRRNRERRSVVPLGGPTTIVARAQPKPTAAVPLEKRQTFTPVPGFLGAMAQTFFGGSSVDYNSPTLQYTYFRGFGLRINP</sequence>
<feature type="signal peptide" evidence="2">
    <location>
        <begin position="1"/>
        <end position="22"/>
    </location>
</feature>
<dbReference type="PANTHER" id="PTHR40124:SF1">
    <property type="entry name" value="DISAGGREGATASE RELATED REPEAT PROTEIN"/>
    <property type="match status" value="1"/>
</dbReference>